<dbReference type="EMBL" id="MLJW01000449">
    <property type="protein sequence ID" value="OIQ86955.1"/>
    <property type="molecule type" value="Genomic_DNA"/>
</dbReference>
<dbReference type="SUPFAM" id="SSF51197">
    <property type="entry name" value="Clavaminate synthase-like"/>
    <property type="match status" value="1"/>
</dbReference>
<sequence>MKAFQPARQPGPAEIQPLLNLLNSGRLPQAEASARALLGNYPNAFILHNVLGVSLEGQQKFIEAAATYRNALGLDPNVAEIHFNLGVVLGHLGHAADAIASYRKAVTIKPGLAVAHFNLGIILQQHGRLEEAADAYDNAIAIEPGFYEALGNLGTVLQKQGKLEQAVSAYRRALTIHADARGYFNLGTALRDEGKHAEAGDCYLKALAIDPGYADAHNNLGEIFRDQGKMDEGIKCYQNALTIDSEHPNANYNMGEFLHLAKKFEQAIPYYARSRFEDYQERELECLYRIERMDEFREKLRALVESGRKSTMLATLSTHYATNFGVRDEYNYCRDPMRFAWHTRIDELAEPGSPLLQALLEDITHTEIAERKQGRLYYGIQSAGNLLKRPEPSFQRLAALVRQKIMDYRQRYAGEDCELIRSFPDQTEFSSSWYLKMSKGGHLTSHIHEEGWISGCIYLVLPRQKADITDGGFEYSTDGDDMPRRHDQFPAHIVVQEVGDLVLFPSSLYHRTIPFNSDEERVCVAFDLKPSPGLR</sequence>
<dbReference type="AlphaFoldDB" id="A0A1J5RBB5"/>
<dbReference type="InterPro" id="IPR012668">
    <property type="entry name" value="CHP02466"/>
</dbReference>
<dbReference type="Pfam" id="PF13414">
    <property type="entry name" value="TPR_11"/>
    <property type="match status" value="1"/>
</dbReference>
<dbReference type="InterPro" id="IPR019734">
    <property type="entry name" value="TPR_rpt"/>
</dbReference>
<proteinExistence type="predicted"/>
<dbReference type="SMART" id="SM00028">
    <property type="entry name" value="TPR"/>
    <property type="match status" value="7"/>
</dbReference>
<dbReference type="InterPro" id="IPR052943">
    <property type="entry name" value="TMTC_O-mannosyl-trnsfr"/>
</dbReference>
<dbReference type="Pfam" id="PF13432">
    <property type="entry name" value="TPR_16"/>
    <property type="match status" value="1"/>
</dbReference>
<comment type="caution">
    <text evidence="1">The sequence shown here is derived from an EMBL/GenBank/DDBJ whole genome shotgun (WGS) entry which is preliminary data.</text>
</comment>
<dbReference type="PROSITE" id="PS50005">
    <property type="entry name" value="TPR"/>
    <property type="match status" value="4"/>
</dbReference>
<dbReference type="PROSITE" id="PS50293">
    <property type="entry name" value="TPR_REGION"/>
    <property type="match status" value="2"/>
</dbReference>
<dbReference type="PANTHER" id="PTHR44809">
    <property type="match status" value="1"/>
</dbReference>
<dbReference type="Pfam" id="PF14559">
    <property type="entry name" value="TPR_19"/>
    <property type="match status" value="1"/>
</dbReference>
<dbReference type="Gene3D" id="1.25.40.10">
    <property type="entry name" value="Tetratricopeptide repeat domain"/>
    <property type="match status" value="3"/>
</dbReference>
<gene>
    <name evidence="1" type="primary">yrrB_17</name>
    <name evidence="1" type="ORF">GALL_311740</name>
</gene>
<organism evidence="1">
    <name type="scientific">mine drainage metagenome</name>
    <dbReference type="NCBI Taxonomy" id="410659"/>
    <lineage>
        <taxon>unclassified sequences</taxon>
        <taxon>metagenomes</taxon>
        <taxon>ecological metagenomes</taxon>
    </lineage>
</organism>
<protein>
    <submittedName>
        <fullName evidence="1">TPR repeat-containing protein YrrB</fullName>
    </submittedName>
</protein>
<dbReference type="SUPFAM" id="SSF48452">
    <property type="entry name" value="TPR-like"/>
    <property type="match status" value="1"/>
</dbReference>
<reference evidence="1" key="1">
    <citation type="submission" date="2016-10" db="EMBL/GenBank/DDBJ databases">
        <title>Sequence of Gallionella enrichment culture.</title>
        <authorList>
            <person name="Poehlein A."/>
            <person name="Muehling M."/>
            <person name="Daniel R."/>
        </authorList>
    </citation>
    <scope>NUCLEOTIDE SEQUENCE</scope>
</reference>
<name>A0A1J5RBB5_9ZZZZ</name>
<dbReference type="Gene3D" id="2.60.120.620">
    <property type="entry name" value="q2cbj1_9rhob like domain"/>
    <property type="match status" value="1"/>
</dbReference>
<evidence type="ECO:0000313" key="1">
    <source>
        <dbReference type="EMBL" id="OIQ86955.1"/>
    </source>
</evidence>
<dbReference type="PANTHER" id="PTHR44809:SF1">
    <property type="entry name" value="PROTEIN O-MANNOSYL-TRANSFERASE TMTC1"/>
    <property type="match status" value="1"/>
</dbReference>
<dbReference type="InterPro" id="IPR011990">
    <property type="entry name" value="TPR-like_helical_dom_sf"/>
</dbReference>
<accession>A0A1J5RBB5</accession>
<dbReference type="Pfam" id="PF13759">
    <property type="entry name" value="2OG-FeII_Oxy_5"/>
    <property type="match status" value="1"/>
</dbReference>